<sequence>MGYQKEHNCPQCGYQAVVAGGPDAGMRRAYTLTISCVTCQELHDVEWLEPKYTSRGDGVAFSWRQRKLRCPESPDHEWEPFEGRCPVCSGDLSVNEEGAGVLWD</sequence>
<gene>
    <name evidence="1" type="ORF">GCM10010844_12570</name>
</gene>
<evidence type="ECO:0000313" key="1">
    <source>
        <dbReference type="EMBL" id="GGK95593.1"/>
    </source>
</evidence>
<dbReference type="Proteomes" id="UP000604341">
    <property type="component" value="Unassembled WGS sequence"/>
</dbReference>
<organism evidence="1 2">
    <name type="scientific">Deinococcus radiotolerans</name>
    <dbReference type="NCBI Taxonomy" id="1309407"/>
    <lineage>
        <taxon>Bacteria</taxon>
        <taxon>Thermotogati</taxon>
        <taxon>Deinococcota</taxon>
        <taxon>Deinococci</taxon>
        <taxon>Deinococcales</taxon>
        <taxon>Deinococcaceae</taxon>
        <taxon>Deinococcus</taxon>
    </lineage>
</organism>
<accession>A0ABQ2FJH9</accession>
<comment type="caution">
    <text evidence="1">The sequence shown here is derived from an EMBL/GenBank/DDBJ whole genome shotgun (WGS) entry which is preliminary data.</text>
</comment>
<reference evidence="2" key="1">
    <citation type="journal article" date="2019" name="Int. J. Syst. Evol. Microbiol.">
        <title>The Global Catalogue of Microorganisms (GCM) 10K type strain sequencing project: providing services to taxonomists for standard genome sequencing and annotation.</title>
        <authorList>
            <consortium name="The Broad Institute Genomics Platform"/>
            <consortium name="The Broad Institute Genome Sequencing Center for Infectious Disease"/>
            <person name="Wu L."/>
            <person name="Ma J."/>
        </authorList>
    </citation>
    <scope>NUCLEOTIDE SEQUENCE [LARGE SCALE GENOMIC DNA]</scope>
    <source>
        <strain evidence="2">JCM 19173</strain>
    </source>
</reference>
<keyword evidence="2" id="KW-1185">Reference proteome</keyword>
<protein>
    <submittedName>
        <fullName evidence="1">Uncharacterized protein</fullName>
    </submittedName>
</protein>
<evidence type="ECO:0000313" key="2">
    <source>
        <dbReference type="Proteomes" id="UP000604341"/>
    </source>
</evidence>
<dbReference type="EMBL" id="BMPE01000002">
    <property type="protein sequence ID" value="GGK95593.1"/>
    <property type="molecule type" value="Genomic_DNA"/>
</dbReference>
<name>A0ABQ2FJH9_9DEIO</name>
<proteinExistence type="predicted"/>